<dbReference type="EMBL" id="DACWHX010000007">
    <property type="protein sequence ID" value="HAU1879996.1"/>
    <property type="molecule type" value="Genomic_DNA"/>
</dbReference>
<evidence type="ECO:0000313" key="2">
    <source>
        <dbReference type="Proteomes" id="UP000866496"/>
    </source>
</evidence>
<comment type="caution">
    <text evidence="1">The sequence shown here is derived from an EMBL/GenBank/DDBJ whole genome shotgun (WGS) entry which is preliminary data.</text>
</comment>
<evidence type="ECO:0000313" key="1">
    <source>
        <dbReference type="EMBL" id="HAU1879996.1"/>
    </source>
</evidence>
<gene>
    <name evidence="1" type="ORF">JBJ86_07005</name>
</gene>
<protein>
    <submittedName>
        <fullName evidence="1">Uncharacterized protein</fullName>
    </submittedName>
</protein>
<reference evidence="1" key="1">
    <citation type="journal article" date="2018" name="Genome Biol.">
        <title>SKESA: strategic k-mer extension for scrupulous assemblies.</title>
        <authorList>
            <person name="Souvorov A."/>
            <person name="Agarwala R."/>
            <person name="Lipman D.J."/>
        </authorList>
    </citation>
    <scope>NUCLEOTIDE SEQUENCE</scope>
    <source>
        <strain evidence="1">AZ00058701</strain>
    </source>
</reference>
<name>A0AAN5PGC5_LEGPN</name>
<dbReference type="AlphaFoldDB" id="A0AAN5PGC5"/>
<organism evidence="1 2">
    <name type="scientific">Legionella pneumophila</name>
    <dbReference type="NCBI Taxonomy" id="446"/>
    <lineage>
        <taxon>Bacteria</taxon>
        <taxon>Pseudomonadati</taxon>
        <taxon>Pseudomonadota</taxon>
        <taxon>Gammaproteobacteria</taxon>
        <taxon>Legionellales</taxon>
        <taxon>Legionellaceae</taxon>
        <taxon>Legionella</taxon>
    </lineage>
</organism>
<proteinExistence type="predicted"/>
<sequence>MPSLELRVIRLYSISNIRHFVLEKIWFNPIFCMRLSCSPIRDNRFKIDLLPKLINWFQAKALTF</sequence>
<accession>A0AAN5PGC5</accession>
<reference evidence="1" key="2">
    <citation type="submission" date="2019-10" db="EMBL/GenBank/DDBJ databases">
        <authorList>
            <consortium name="NCBI Pathogen Detection Project"/>
        </authorList>
    </citation>
    <scope>NUCLEOTIDE SEQUENCE</scope>
    <source>
        <strain evidence="1">AZ00058701</strain>
    </source>
</reference>
<dbReference type="Proteomes" id="UP000866496">
    <property type="component" value="Unassembled WGS sequence"/>
</dbReference>